<dbReference type="InterPro" id="IPR038765">
    <property type="entry name" value="Papain-like_cys_pep_sf"/>
</dbReference>
<accession>A0ABT6L7F6</accession>
<dbReference type="SUPFAM" id="SSF54001">
    <property type="entry name" value="Cysteine proteinases"/>
    <property type="match status" value="1"/>
</dbReference>
<proteinExistence type="predicted"/>
<dbReference type="InterPro" id="IPR002931">
    <property type="entry name" value="Transglutaminase-like"/>
</dbReference>
<reference evidence="2 3" key="1">
    <citation type="submission" date="2023-04" db="EMBL/GenBank/DDBJ databases">
        <title>Forest soil microbial communities from Buena Vista Peninsula, Colon Province, Panama.</title>
        <authorList>
            <person name="Bouskill N."/>
        </authorList>
    </citation>
    <scope>NUCLEOTIDE SEQUENCE [LARGE SCALE GENOMIC DNA]</scope>
    <source>
        <strain evidence="2 3">AC80</strain>
    </source>
</reference>
<evidence type="ECO:0000313" key="3">
    <source>
        <dbReference type="Proteomes" id="UP001160130"/>
    </source>
</evidence>
<dbReference type="Proteomes" id="UP001160130">
    <property type="component" value="Unassembled WGS sequence"/>
</dbReference>
<organism evidence="2 3">
    <name type="scientific">Mycolicibacterium frederiksbergense</name>
    <dbReference type="NCBI Taxonomy" id="117567"/>
    <lineage>
        <taxon>Bacteria</taxon>
        <taxon>Bacillati</taxon>
        <taxon>Actinomycetota</taxon>
        <taxon>Actinomycetes</taxon>
        <taxon>Mycobacteriales</taxon>
        <taxon>Mycobacteriaceae</taxon>
        <taxon>Mycolicibacterium</taxon>
    </lineage>
</organism>
<dbReference type="Gene3D" id="3.10.620.30">
    <property type="match status" value="1"/>
</dbReference>
<protein>
    <submittedName>
        <fullName evidence="2">Transglutaminase-like putative cysteine protease</fullName>
    </submittedName>
</protein>
<name>A0ABT6L7F6_9MYCO</name>
<dbReference type="RefSeq" id="WP_280835445.1">
    <property type="nucleotide sequence ID" value="NZ_JARXVE010000013.1"/>
</dbReference>
<dbReference type="PANTHER" id="PTHR33490">
    <property type="entry name" value="BLR5614 PROTEIN-RELATED"/>
    <property type="match status" value="1"/>
</dbReference>
<comment type="caution">
    <text evidence="2">The sequence shown here is derived from an EMBL/GenBank/DDBJ whole genome shotgun (WGS) entry which is preliminary data.</text>
</comment>
<dbReference type="EMBL" id="JARXVE010000013">
    <property type="protein sequence ID" value="MDH6198876.1"/>
    <property type="molecule type" value="Genomic_DNA"/>
</dbReference>
<dbReference type="Pfam" id="PF01841">
    <property type="entry name" value="Transglut_core"/>
    <property type="match status" value="1"/>
</dbReference>
<sequence length="206" mass="22585">MASDSIGPRPVLEASRPGEYLGEDEFIQTADPAIRELARDLRHETDDDAAFAKAAFEWVRDRVGHSYDVLDPRVTLSAADVLEHRVGLCYAKSHLLAALLRSEGIPTGLCYQRLSHGEGHVLHGLVAIHLDGAWHRHDPRGNKDGIDAQFSLEAERLAWPVDAKLGEIDYPRIFASPARCVTDTLRGATDILALYDTGLPTGLDDA</sequence>
<gene>
    <name evidence="2" type="ORF">M2272_005540</name>
</gene>
<dbReference type="PANTHER" id="PTHR33490:SF3">
    <property type="entry name" value="CONSERVED INTEGRAL MEMBRANE PROTEIN"/>
    <property type="match status" value="1"/>
</dbReference>
<feature type="domain" description="Transglutaminase-like" evidence="1">
    <location>
        <begin position="36"/>
        <end position="139"/>
    </location>
</feature>
<evidence type="ECO:0000259" key="1">
    <source>
        <dbReference type="Pfam" id="PF01841"/>
    </source>
</evidence>
<keyword evidence="3" id="KW-1185">Reference proteome</keyword>
<evidence type="ECO:0000313" key="2">
    <source>
        <dbReference type="EMBL" id="MDH6198876.1"/>
    </source>
</evidence>